<name>A0ABY9R1Z8_9BACT</name>
<evidence type="ECO:0000256" key="1">
    <source>
        <dbReference type="SAM" id="SignalP"/>
    </source>
</evidence>
<feature type="chain" id="PRO_5045072825" description="Lipoprotein" evidence="1">
    <location>
        <begin position="24"/>
        <end position="103"/>
    </location>
</feature>
<dbReference type="Proteomes" id="UP001180616">
    <property type="component" value="Chromosome"/>
</dbReference>
<gene>
    <name evidence="2" type="ORF">KPS_000291</name>
</gene>
<organism evidence="2 3">
    <name type="scientific">Nitratidesulfovibrio liaohensis</name>
    <dbReference type="NCBI Taxonomy" id="2604158"/>
    <lineage>
        <taxon>Bacteria</taxon>
        <taxon>Pseudomonadati</taxon>
        <taxon>Thermodesulfobacteriota</taxon>
        <taxon>Desulfovibrionia</taxon>
        <taxon>Desulfovibrionales</taxon>
        <taxon>Desulfovibrionaceae</taxon>
        <taxon>Nitratidesulfovibrio</taxon>
    </lineage>
</organism>
<accession>A0ABY9R1Z8</accession>
<keyword evidence="1" id="KW-0732">Signal</keyword>
<evidence type="ECO:0000313" key="2">
    <source>
        <dbReference type="EMBL" id="WMW65780.1"/>
    </source>
</evidence>
<feature type="signal peptide" evidence="1">
    <location>
        <begin position="1"/>
        <end position="23"/>
    </location>
</feature>
<reference evidence="2" key="1">
    <citation type="submission" date="2023-09" db="EMBL/GenBank/DDBJ databases">
        <authorList>
            <consortium name="CW5 consortium"/>
            <person name="Lu C.-W."/>
        </authorList>
    </citation>
    <scope>NUCLEOTIDE SEQUENCE</scope>
    <source>
        <strain evidence="2">KPS</strain>
    </source>
</reference>
<evidence type="ECO:0000313" key="3">
    <source>
        <dbReference type="Proteomes" id="UP001180616"/>
    </source>
</evidence>
<sequence length="103" mass="11215">MLRIVALLLMLLLTACSSGPSNIQVEQAFKEKLVSSDFTGGMISKNIQIKNFIVDDIARGDSGTYVATITVTSSTNMMGMESTSTAQNKIKLKLIDNKWVVLD</sequence>
<dbReference type="RefSeq" id="WP_309541735.1">
    <property type="nucleotide sequence ID" value="NZ_CP133659.1"/>
</dbReference>
<evidence type="ECO:0008006" key="4">
    <source>
        <dbReference type="Google" id="ProtNLM"/>
    </source>
</evidence>
<keyword evidence="3" id="KW-1185">Reference proteome</keyword>
<proteinExistence type="predicted"/>
<protein>
    <recommendedName>
        <fullName evidence="4">Lipoprotein</fullName>
    </recommendedName>
</protein>
<dbReference type="EMBL" id="CP133659">
    <property type="protein sequence ID" value="WMW65780.1"/>
    <property type="molecule type" value="Genomic_DNA"/>
</dbReference>
<dbReference type="PROSITE" id="PS51257">
    <property type="entry name" value="PROKAR_LIPOPROTEIN"/>
    <property type="match status" value="1"/>
</dbReference>